<dbReference type="Proteomes" id="UP001214638">
    <property type="component" value="Unassembled WGS sequence"/>
</dbReference>
<dbReference type="InterPro" id="IPR022086">
    <property type="entry name" value="IMCp"/>
</dbReference>
<dbReference type="EMBL" id="JALLKP010000001">
    <property type="protein sequence ID" value="KAK2197888.1"/>
    <property type="molecule type" value="Genomic_DNA"/>
</dbReference>
<proteinExistence type="predicted"/>
<evidence type="ECO:0000256" key="1">
    <source>
        <dbReference type="SAM" id="MobiDB-lite"/>
    </source>
</evidence>
<gene>
    <name evidence="2" type="ORF">BdWA1_000891</name>
</gene>
<evidence type="ECO:0000313" key="3">
    <source>
        <dbReference type="Proteomes" id="UP001214638"/>
    </source>
</evidence>
<dbReference type="RefSeq" id="XP_067804730.1">
    <property type="nucleotide sequence ID" value="XM_067945939.1"/>
</dbReference>
<name>A0AAD9UQ86_9APIC</name>
<evidence type="ECO:0000313" key="2">
    <source>
        <dbReference type="EMBL" id="KAK2197888.1"/>
    </source>
</evidence>
<dbReference type="GeneID" id="94335189"/>
<feature type="region of interest" description="Disordered" evidence="1">
    <location>
        <begin position="46"/>
        <end position="69"/>
    </location>
</feature>
<comment type="caution">
    <text evidence="2">The sequence shown here is derived from an EMBL/GenBank/DDBJ whole genome shotgun (WGS) entry which is preliminary data.</text>
</comment>
<accession>A0AAD9UQ86</accession>
<keyword evidence="3" id="KW-1185">Reference proteome</keyword>
<protein>
    <submittedName>
        <fullName evidence="2">Inner membrane complex protein</fullName>
    </submittedName>
</protein>
<reference evidence="2" key="1">
    <citation type="journal article" date="2023" name="Nat. Microbiol.">
        <title>Babesia duncani multi-omics identifies virulence factors and drug targets.</title>
        <authorList>
            <person name="Singh P."/>
            <person name="Lonardi S."/>
            <person name="Liang Q."/>
            <person name="Vydyam P."/>
            <person name="Khabirova E."/>
            <person name="Fang T."/>
            <person name="Gihaz S."/>
            <person name="Thekkiniath J."/>
            <person name="Munshi M."/>
            <person name="Abel S."/>
            <person name="Ciampossin L."/>
            <person name="Batugedara G."/>
            <person name="Gupta M."/>
            <person name="Lu X.M."/>
            <person name="Lenz T."/>
            <person name="Chakravarty S."/>
            <person name="Cornillot E."/>
            <person name="Hu Y."/>
            <person name="Ma W."/>
            <person name="Gonzalez L.M."/>
            <person name="Sanchez S."/>
            <person name="Estrada K."/>
            <person name="Sanchez-Flores A."/>
            <person name="Montero E."/>
            <person name="Harb O.S."/>
            <person name="Le Roch K.G."/>
            <person name="Mamoun C.B."/>
        </authorList>
    </citation>
    <scope>NUCLEOTIDE SEQUENCE</scope>
    <source>
        <strain evidence="2">WA1</strain>
    </source>
</reference>
<dbReference type="AlphaFoldDB" id="A0AAD9UQ86"/>
<sequence>MPETVNETQVTHPLGEASELKASYALRDSKDLSFYECPTAAASISTVNGSNDAEGGEGISKYSSRSLDSEQEDNILDSQFNKTPYTNVQQQDPGTLIIQPQAISGGYFGGFEGTIFQGPGTETTPPKTILPPRNLVNMPNNTFLGLAHENNNGVIYREPANVQMPNTPSYQSNQYIPTEWLNDASVKSCYSIPSQMNVATPSSCTMDYSRAVETTKSETNFVQEGYDTIQIPKYRPVEYVDRTIQVPQIHHVDTYVPKTEIREIESIVKKPYTKQVDTIVETPEIHYTDRVVEVPEYHEVTKTIPKVEIQERTKYMPKIEVKIVPKYVDVPVIKYVDKYEEHEEIVEVIKHVEKREVVEVPREVVKHVIKPIRKVIEQERIVPVVENRNVPIEKIKFVPKIETVELIRQIPKIIDVPVPYNVPKIEYIDEPYLVPKYRDVPVAVPVMQKVKPVYHYNNEVQYIDVPVHRPYFVIHDHINFNPAGEPVEQVSRIVGVNKIDLSTLPEADRIQAQARLQERTRMFIHHPHR</sequence>
<dbReference type="Pfam" id="PF12314">
    <property type="entry name" value="IMCp"/>
    <property type="match status" value="1"/>
</dbReference>
<dbReference type="KEGG" id="bdw:94335189"/>
<organism evidence="2 3">
    <name type="scientific">Babesia duncani</name>
    <dbReference type="NCBI Taxonomy" id="323732"/>
    <lineage>
        <taxon>Eukaryota</taxon>
        <taxon>Sar</taxon>
        <taxon>Alveolata</taxon>
        <taxon>Apicomplexa</taxon>
        <taxon>Aconoidasida</taxon>
        <taxon>Piroplasmida</taxon>
        <taxon>Babesiidae</taxon>
        <taxon>Babesia</taxon>
    </lineage>
</organism>